<organism evidence="2 3">
    <name type="scientific">Luteolibacter ambystomatis</name>
    <dbReference type="NCBI Taxonomy" id="2824561"/>
    <lineage>
        <taxon>Bacteria</taxon>
        <taxon>Pseudomonadati</taxon>
        <taxon>Verrucomicrobiota</taxon>
        <taxon>Verrucomicrobiia</taxon>
        <taxon>Verrucomicrobiales</taxon>
        <taxon>Verrucomicrobiaceae</taxon>
        <taxon>Luteolibacter</taxon>
    </lineage>
</organism>
<dbReference type="EMBL" id="CP073100">
    <property type="protein sequence ID" value="QUE51034.1"/>
    <property type="molecule type" value="Genomic_DNA"/>
</dbReference>
<dbReference type="RefSeq" id="WP_211631173.1">
    <property type="nucleotide sequence ID" value="NZ_CP073100.1"/>
</dbReference>
<keyword evidence="1" id="KW-0812">Transmembrane</keyword>
<dbReference type="AlphaFoldDB" id="A0A975G805"/>
<evidence type="ECO:0000313" key="2">
    <source>
        <dbReference type="EMBL" id="QUE51034.1"/>
    </source>
</evidence>
<sequence length="195" mass="21623">MVQNISENGRFGSLGVIGGISFVFILAVCTAWHFLVANDSVAPDGREFKVVVQEQTERIRDLEDDIAAAKHSIEVRRQTAADADILAHKLELAESENSARIKSVADLKAGIDRLESDLKSYKDDYREGVWKSAAGEKLPSLALKSGRRYDNVTIVRVTAGGMEISHQDGLARISPTDLDATWQKRFQWDMSQPVH</sequence>
<keyword evidence="1" id="KW-0472">Membrane</keyword>
<name>A0A975G805_9BACT</name>
<protein>
    <submittedName>
        <fullName evidence="2">Uncharacterized protein</fullName>
    </submittedName>
</protein>
<keyword evidence="1" id="KW-1133">Transmembrane helix</keyword>
<dbReference type="Proteomes" id="UP000676169">
    <property type="component" value="Chromosome"/>
</dbReference>
<evidence type="ECO:0000256" key="1">
    <source>
        <dbReference type="SAM" id="Phobius"/>
    </source>
</evidence>
<reference evidence="2" key="1">
    <citation type="submission" date="2021-04" db="EMBL/GenBank/DDBJ databases">
        <title>Luteolibacter sp. 32A isolated from the skin of an Anderson's salamander (Ambystoma andersonii).</title>
        <authorList>
            <person name="Spergser J."/>
            <person name="Busse H.-J."/>
        </authorList>
    </citation>
    <scope>NUCLEOTIDE SEQUENCE</scope>
    <source>
        <strain evidence="2">32A</strain>
    </source>
</reference>
<keyword evidence="3" id="KW-1185">Reference proteome</keyword>
<accession>A0A975G805</accession>
<gene>
    <name evidence="2" type="ORF">KBB96_19530</name>
</gene>
<dbReference type="KEGG" id="lamb:KBB96_19530"/>
<feature type="transmembrane region" description="Helical" evidence="1">
    <location>
        <begin position="12"/>
        <end position="35"/>
    </location>
</feature>
<proteinExistence type="predicted"/>
<evidence type="ECO:0000313" key="3">
    <source>
        <dbReference type="Proteomes" id="UP000676169"/>
    </source>
</evidence>